<accession>A0A2C7AUC7</accession>
<dbReference type="PANTHER" id="PTHR43553">
    <property type="entry name" value="HEAVY METAL TRANSPORTER"/>
    <property type="match status" value="1"/>
</dbReference>
<dbReference type="PROSITE" id="PS00211">
    <property type="entry name" value="ABC_TRANSPORTER_1"/>
    <property type="match status" value="2"/>
</dbReference>
<dbReference type="InterPro" id="IPR027417">
    <property type="entry name" value="P-loop_NTPase"/>
</dbReference>
<protein>
    <submittedName>
        <fullName evidence="7">ABC transporter</fullName>
    </submittedName>
</protein>
<comment type="similarity">
    <text evidence="1">Belongs to the ABC transporter superfamily.</text>
</comment>
<evidence type="ECO:0000313" key="7">
    <source>
        <dbReference type="EMBL" id="SBN39580.1"/>
    </source>
</evidence>
<dbReference type="GO" id="GO:0042626">
    <property type="term" value="F:ATPase-coupled transmembrane transporter activity"/>
    <property type="evidence" value="ECO:0007669"/>
    <property type="project" value="TreeGrafter"/>
</dbReference>
<evidence type="ECO:0000256" key="1">
    <source>
        <dbReference type="ARBA" id="ARBA00005417"/>
    </source>
</evidence>
<feature type="domain" description="ABC transporter" evidence="6">
    <location>
        <begin position="12"/>
        <end position="253"/>
    </location>
</feature>
<dbReference type="InterPro" id="IPR050095">
    <property type="entry name" value="ECF_ABC_transporter_ATP-bd"/>
</dbReference>
<feature type="region of interest" description="Disordered" evidence="5">
    <location>
        <begin position="505"/>
        <end position="556"/>
    </location>
</feature>
<dbReference type="InterPro" id="IPR017871">
    <property type="entry name" value="ABC_transporter-like_CS"/>
</dbReference>
<dbReference type="GO" id="GO:0005524">
    <property type="term" value="F:ATP binding"/>
    <property type="evidence" value="ECO:0007669"/>
    <property type="project" value="UniProtKB-KW"/>
</dbReference>
<evidence type="ECO:0000256" key="3">
    <source>
        <dbReference type="ARBA" id="ARBA00022741"/>
    </source>
</evidence>
<keyword evidence="2" id="KW-0813">Transport</keyword>
<proteinExistence type="inferred from homology"/>
<evidence type="ECO:0000256" key="5">
    <source>
        <dbReference type="SAM" id="MobiDB-lite"/>
    </source>
</evidence>
<dbReference type="PROSITE" id="PS50893">
    <property type="entry name" value="ABC_TRANSPORTER_2"/>
    <property type="match status" value="2"/>
</dbReference>
<feature type="domain" description="ABC transporter" evidence="6">
    <location>
        <begin position="275"/>
        <end position="528"/>
    </location>
</feature>
<dbReference type="GO" id="GO:0043190">
    <property type="term" value="C:ATP-binding cassette (ABC) transporter complex"/>
    <property type="evidence" value="ECO:0007669"/>
    <property type="project" value="TreeGrafter"/>
</dbReference>
<feature type="compositionally biased region" description="Basic and acidic residues" evidence="5">
    <location>
        <begin position="524"/>
        <end position="534"/>
    </location>
</feature>
<feature type="compositionally biased region" description="Low complexity" evidence="5">
    <location>
        <begin position="505"/>
        <end position="523"/>
    </location>
</feature>
<evidence type="ECO:0000259" key="6">
    <source>
        <dbReference type="PROSITE" id="PS50893"/>
    </source>
</evidence>
<reference evidence="7" key="1">
    <citation type="submission" date="2016-05" db="EMBL/GenBank/DDBJ databases">
        <authorList>
            <person name="Lavstsen T."/>
            <person name="Jespersen J.S."/>
        </authorList>
    </citation>
    <scope>NUCLEOTIDE SEQUENCE</scope>
    <source>
        <strain evidence="7">PFRJS10</strain>
    </source>
</reference>
<dbReference type="Pfam" id="PF00005">
    <property type="entry name" value="ABC_tran"/>
    <property type="match status" value="2"/>
</dbReference>
<dbReference type="PANTHER" id="PTHR43553:SF24">
    <property type="entry name" value="ENERGY-COUPLING FACTOR TRANSPORTER ATP-BINDING PROTEIN ECFA1"/>
    <property type="match status" value="1"/>
</dbReference>
<organism evidence="7">
    <name type="scientific">Propionibacterium freudenreichii</name>
    <dbReference type="NCBI Taxonomy" id="1744"/>
    <lineage>
        <taxon>Bacteria</taxon>
        <taxon>Bacillati</taxon>
        <taxon>Actinomycetota</taxon>
        <taxon>Actinomycetes</taxon>
        <taxon>Propionibacteriales</taxon>
        <taxon>Propionibacteriaceae</taxon>
        <taxon>Propionibacterium</taxon>
    </lineage>
</organism>
<keyword evidence="3" id="KW-0547">Nucleotide-binding</keyword>
<dbReference type="InterPro" id="IPR003439">
    <property type="entry name" value="ABC_transporter-like_ATP-bd"/>
</dbReference>
<sequence>MPTPSTDLAPGVVASDWGWRYAGRQRWAARHLDFTIEPGERVLLLGASGAGKSTLLGALTGVLGGDDEGEEAGSLLVGGKHPTRMRGHVGLVMQDPTSQMILQRIGDDAAFGCENLAVPREQIWPRVRAALDAVDLRLPLDRSTTALSGGQQQRLAIAGALAMMGGPGAPGMLCLDEPTANLDPEGVTTVHDAIASVVADRHTTLVVVEHRVDIWTDLVDRVIVVSADAGLLADGAPREVFASQREVLTRAGVWVPGAPRGVEPRTPPAPGEPLLTTHDLTIGHGRAHPVRTMEPTQVPAGLSTTIVGPNGAGKTTLALTLAGLLEPLAGSVEAAPSLRPTSARFLTRAMHRHFDPARPITWASRDLLTRIGTVFQNPEHQFVTGSVREELAVGLKALGRGARDIDSRVDALLARLHLESLADANPFTLSGGEKRRLSVGTVLAAEPRVIVLDEPTFGQDRATWIDLVQLVQDVLEQGRTVISVTHDRDYLEVLGENELRLDIASPHPASASSPAGGRPAGHAPGERRPKDRQPSADQPSGERPSADQPSDHRMAP</sequence>
<dbReference type="InterPro" id="IPR015856">
    <property type="entry name" value="ABC_transpr_CbiO/EcfA_su"/>
</dbReference>
<dbReference type="CDD" id="cd03225">
    <property type="entry name" value="ABC_cobalt_CbiO_domain1"/>
    <property type="match status" value="2"/>
</dbReference>
<dbReference type="AlphaFoldDB" id="A0A2C7AUC7"/>
<dbReference type="SMART" id="SM00382">
    <property type="entry name" value="AAA"/>
    <property type="match status" value="2"/>
</dbReference>
<keyword evidence="4" id="KW-0067">ATP-binding</keyword>
<dbReference type="GO" id="GO:0016887">
    <property type="term" value="F:ATP hydrolysis activity"/>
    <property type="evidence" value="ECO:0007669"/>
    <property type="project" value="InterPro"/>
</dbReference>
<dbReference type="InterPro" id="IPR003593">
    <property type="entry name" value="AAA+_ATPase"/>
</dbReference>
<name>A0A2C7AUC7_9ACTN</name>
<dbReference type="SUPFAM" id="SSF52540">
    <property type="entry name" value="P-loop containing nucleoside triphosphate hydrolases"/>
    <property type="match status" value="2"/>
</dbReference>
<evidence type="ECO:0000256" key="2">
    <source>
        <dbReference type="ARBA" id="ARBA00022448"/>
    </source>
</evidence>
<evidence type="ECO:0000256" key="4">
    <source>
        <dbReference type="ARBA" id="ARBA00022840"/>
    </source>
</evidence>
<dbReference type="RefSeq" id="WP_063493634.1">
    <property type="nucleotide sequence ID" value="NZ_JASFBO010000004.1"/>
</dbReference>
<gene>
    <name evidence="7" type="ORF">PFR_JS10_1937</name>
</gene>
<dbReference type="Gene3D" id="3.40.50.300">
    <property type="entry name" value="P-loop containing nucleotide triphosphate hydrolases"/>
    <property type="match status" value="2"/>
</dbReference>
<dbReference type="EMBL" id="LT576035">
    <property type="protein sequence ID" value="SBN39580.1"/>
    <property type="molecule type" value="Genomic_DNA"/>
</dbReference>